<evidence type="ECO:0000313" key="2">
    <source>
        <dbReference type="EMBL" id="MCW7555210.1"/>
    </source>
</evidence>
<protein>
    <submittedName>
        <fullName evidence="2">Fic family protein</fullName>
    </submittedName>
</protein>
<gene>
    <name evidence="2" type="ORF">NX722_21790</name>
</gene>
<dbReference type="PROSITE" id="PS51459">
    <property type="entry name" value="FIDO"/>
    <property type="match status" value="1"/>
</dbReference>
<dbReference type="PANTHER" id="PTHR13504:SF38">
    <property type="entry name" value="FIDO DOMAIN-CONTAINING PROTEIN"/>
    <property type="match status" value="1"/>
</dbReference>
<dbReference type="InterPro" id="IPR040198">
    <property type="entry name" value="Fido_containing"/>
</dbReference>
<name>A0ABT3N0R5_9GAMM</name>
<dbReference type="RefSeq" id="WP_262564985.1">
    <property type="nucleotide sequence ID" value="NZ_JAPFCC010000001.1"/>
</dbReference>
<dbReference type="InterPro" id="IPR003812">
    <property type="entry name" value="Fido"/>
</dbReference>
<dbReference type="InterPro" id="IPR036388">
    <property type="entry name" value="WH-like_DNA-bd_sf"/>
</dbReference>
<dbReference type="SUPFAM" id="SSF140931">
    <property type="entry name" value="Fic-like"/>
    <property type="match status" value="1"/>
</dbReference>
<feature type="domain" description="Fido" evidence="1">
    <location>
        <begin position="106"/>
        <end position="263"/>
    </location>
</feature>
<evidence type="ECO:0000313" key="3">
    <source>
        <dbReference type="Proteomes" id="UP001209854"/>
    </source>
</evidence>
<comment type="caution">
    <text evidence="2">The sequence shown here is derived from an EMBL/GenBank/DDBJ whole genome shotgun (WGS) entry which is preliminary data.</text>
</comment>
<dbReference type="EMBL" id="JAPFCC010000001">
    <property type="protein sequence ID" value="MCW7555210.1"/>
    <property type="molecule type" value="Genomic_DNA"/>
</dbReference>
<proteinExistence type="predicted"/>
<dbReference type="InterPro" id="IPR036597">
    <property type="entry name" value="Fido-like_dom_sf"/>
</dbReference>
<dbReference type="Proteomes" id="UP001209854">
    <property type="component" value="Unassembled WGS sequence"/>
</dbReference>
<evidence type="ECO:0000259" key="1">
    <source>
        <dbReference type="PROSITE" id="PS51459"/>
    </source>
</evidence>
<accession>A0ABT3N0R5</accession>
<dbReference type="Gene3D" id="1.10.3290.10">
    <property type="entry name" value="Fido-like domain"/>
    <property type="match status" value="1"/>
</dbReference>
<dbReference type="Pfam" id="PF02661">
    <property type="entry name" value="Fic"/>
    <property type="match status" value="1"/>
</dbReference>
<reference evidence="2 3" key="1">
    <citation type="submission" date="2022-10" db="EMBL/GenBank/DDBJ databases">
        <title>High-quality genome sequences of two octocoral-associated bacteria, Endozoicomonas euniceicola EF212 and Endozoicomonas gorgoniicola PS125.</title>
        <authorList>
            <person name="Chiou Y.-J."/>
            <person name="Chen Y.-H."/>
        </authorList>
    </citation>
    <scope>NUCLEOTIDE SEQUENCE [LARGE SCALE GENOMIC DNA]</scope>
    <source>
        <strain evidence="2 3">PS125</strain>
    </source>
</reference>
<sequence>MNSLERLSEYRFTAAQLARFRRLGEFLGRQPLVIRQQPEVLDTLRQVATLESVEYGNSLENILAPREVIRKLVLQEIRPRTPVERQVAGYHDVLEMVVDPAEHTNLSVSLVSQLHALLYSYLPHEGGRWKATNKDIVERDADGIIKGVLYRTVPAAETAAAVQKTVELYHGALDRTVEPLLVISCAVLDFLCIHPFSDGNGRIARLLALMMLSLNGYHVGRFISLERILSQNQTAYFDAMQRSVKGWHEGTHNPMPWINFFLDALIQAFEELEVRVKALQGQSSRAPKSQLITIAIEEREEPFSVADICLQIPTVSRELVKKVIQGLREQGRLEPIGKGRGSQWQKVC</sequence>
<organism evidence="2 3">
    <name type="scientific">Endozoicomonas gorgoniicola</name>
    <dbReference type="NCBI Taxonomy" id="1234144"/>
    <lineage>
        <taxon>Bacteria</taxon>
        <taxon>Pseudomonadati</taxon>
        <taxon>Pseudomonadota</taxon>
        <taxon>Gammaproteobacteria</taxon>
        <taxon>Oceanospirillales</taxon>
        <taxon>Endozoicomonadaceae</taxon>
        <taxon>Endozoicomonas</taxon>
    </lineage>
</organism>
<keyword evidence="3" id="KW-1185">Reference proteome</keyword>
<dbReference type="Gene3D" id="1.10.10.10">
    <property type="entry name" value="Winged helix-like DNA-binding domain superfamily/Winged helix DNA-binding domain"/>
    <property type="match status" value="1"/>
</dbReference>
<dbReference type="PANTHER" id="PTHR13504">
    <property type="entry name" value="FIDO DOMAIN-CONTAINING PROTEIN DDB_G0283145"/>
    <property type="match status" value="1"/>
</dbReference>